<proteinExistence type="predicted"/>
<keyword evidence="1" id="KW-0378">Hydrolase</keyword>
<keyword evidence="4" id="KW-0472">Membrane</keyword>
<dbReference type="Pfam" id="PF01520">
    <property type="entry name" value="Amidase_3"/>
    <property type="match status" value="1"/>
</dbReference>
<feature type="region of interest" description="Disordered" evidence="3">
    <location>
        <begin position="120"/>
        <end position="143"/>
    </location>
</feature>
<dbReference type="PROSITE" id="PS51781">
    <property type="entry name" value="SH3B"/>
    <property type="match status" value="1"/>
</dbReference>
<keyword evidence="7" id="KW-1185">Reference proteome</keyword>
<evidence type="ECO:0000256" key="2">
    <source>
        <dbReference type="ARBA" id="ARBA00023316"/>
    </source>
</evidence>
<feature type="domain" description="SH3b" evidence="5">
    <location>
        <begin position="41"/>
        <end position="105"/>
    </location>
</feature>
<evidence type="ECO:0000256" key="4">
    <source>
        <dbReference type="SAM" id="Phobius"/>
    </source>
</evidence>
<dbReference type="Gene3D" id="2.30.30.40">
    <property type="entry name" value="SH3 Domains"/>
    <property type="match status" value="1"/>
</dbReference>
<evidence type="ECO:0000313" key="6">
    <source>
        <dbReference type="EMBL" id="MBI5974171.1"/>
    </source>
</evidence>
<name>A0ABS0T5Z6_9STAP</name>
<dbReference type="RefSeq" id="WP_198616966.1">
    <property type="nucleotide sequence ID" value="NZ_JABANU010000002.1"/>
</dbReference>
<dbReference type="SMART" id="SM00646">
    <property type="entry name" value="Ami_3"/>
    <property type="match status" value="1"/>
</dbReference>
<evidence type="ECO:0000313" key="7">
    <source>
        <dbReference type="Proteomes" id="UP000751852"/>
    </source>
</evidence>
<dbReference type="PANTHER" id="PTHR30404:SF7">
    <property type="entry name" value="CELL WALL AMIDASE LYTH-RELATED"/>
    <property type="match status" value="1"/>
</dbReference>
<gene>
    <name evidence="6" type="ORF">HHH54_01005</name>
</gene>
<organism evidence="6 7">
    <name type="scientific">Staphylococcus canis</name>
    <dbReference type="NCBI Taxonomy" id="2724942"/>
    <lineage>
        <taxon>Bacteria</taxon>
        <taxon>Bacillati</taxon>
        <taxon>Bacillota</taxon>
        <taxon>Bacilli</taxon>
        <taxon>Bacillales</taxon>
        <taxon>Staphylococcaceae</taxon>
        <taxon>Staphylococcus</taxon>
    </lineage>
</organism>
<protein>
    <submittedName>
        <fullName evidence="6">SH3 domain-containing protein</fullName>
    </submittedName>
</protein>
<reference evidence="6 7" key="1">
    <citation type="submission" date="2020-04" db="EMBL/GenBank/DDBJ databases">
        <title>Staphylococcus species from domestic dog.</title>
        <authorList>
            <person name="Paterson G.K."/>
        </authorList>
    </citation>
    <scope>NUCLEOTIDE SEQUENCE [LARGE SCALE GENOMIC DNA]</scope>
    <source>
        <strain evidence="6 7">H16/1A</strain>
    </source>
</reference>
<accession>A0ABS0T5Z6</accession>
<dbReference type="CDD" id="cd02696">
    <property type="entry name" value="MurNAc-LAA"/>
    <property type="match status" value="1"/>
</dbReference>
<dbReference type="Pfam" id="PF08239">
    <property type="entry name" value="SH3_3"/>
    <property type="match status" value="1"/>
</dbReference>
<evidence type="ECO:0000256" key="3">
    <source>
        <dbReference type="SAM" id="MobiDB-lite"/>
    </source>
</evidence>
<sequence>MSQFEKWLKSKNIKTTQFYFILLILAILMAVLISFLLLNHKDEKKLQLTENAEIRTGPNAGYPEIYKVHKGDIFNIVSKEGKWIEVIDQSETKKGWIAGWHTSLNIKPDVDPNADPLRGKTIVLDPGHGGGDQGASGQTPKKTLEKNITLKTALELKNRLESKGAKVKMTRDDDTYVKLKDRKADGDVFISIHNDALESNNANGATVYWYHEQQERLADVLNASIQKKALLSNRGSRQENYQVLRQTKLPAVLLELGYISNPTDEVMMRDKNYRAIVEEAIVDGLETYFLS</sequence>
<keyword evidence="4" id="KW-0812">Transmembrane</keyword>
<keyword evidence="2" id="KW-0961">Cell wall biogenesis/degradation</keyword>
<dbReference type="SUPFAM" id="SSF53187">
    <property type="entry name" value="Zn-dependent exopeptidases"/>
    <property type="match status" value="1"/>
</dbReference>
<dbReference type="InterPro" id="IPR002508">
    <property type="entry name" value="MurNAc-LAA_cat"/>
</dbReference>
<feature type="transmembrane region" description="Helical" evidence="4">
    <location>
        <begin position="18"/>
        <end position="38"/>
    </location>
</feature>
<dbReference type="PANTHER" id="PTHR30404">
    <property type="entry name" value="N-ACETYLMURAMOYL-L-ALANINE AMIDASE"/>
    <property type="match status" value="1"/>
</dbReference>
<dbReference type="InterPro" id="IPR003646">
    <property type="entry name" value="SH3-like_bac-type"/>
</dbReference>
<keyword evidence="4" id="KW-1133">Transmembrane helix</keyword>
<evidence type="ECO:0000259" key="5">
    <source>
        <dbReference type="PROSITE" id="PS51781"/>
    </source>
</evidence>
<dbReference type="Gene3D" id="3.40.630.40">
    <property type="entry name" value="Zn-dependent exopeptidases"/>
    <property type="match status" value="1"/>
</dbReference>
<dbReference type="Proteomes" id="UP000751852">
    <property type="component" value="Unassembled WGS sequence"/>
</dbReference>
<dbReference type="SMART" id="SM00287">
    <property type="entry name" value="SH3b"/>
    <property type="match status" value="1"/>
</dbReference>
<evidence type="ECO:0000256" key="1">
    <source>
        <dbReference type="ARBA" id="ARBA00022801"/>
    </source>
</evidence>
<dbReference type="EMBL" id="JABANU010000002">
    <property type="protein sequence ID" value="MBI5974171.1"/>
    <property type="molecule type" value="Genomic_DNA"/>
</dbReference>
<dbReference type="InterPro" id="IPR050695">
    <property type="entry name" value="N-acetylmuramoyl_amidase_3"/>
</dbReference>
<comment type="caution">
    <text evidence="6">The sequence shown here is derived from an EMBL/GenBank/DDBJ whole genome shotgun (WGS) entry which is preliminary data.</text>
</comment>